<keyword evidence="1" id="KW-0677">Repeat</keyword>
<dbReference type="Proteomes" id="UP000184188">
    <property type="component" value="Unassembled WGS sequence"/>
</dbReference>
<accession>A0A1L9SMN2</accession>
<feature type="repeat" description="ANK" evidence="3">
    <location>
        <begin position="74"/>
        <end position="106"/>
    </location>
</feature>
<evidence type="ECO:0000259" key="5">
    <source>
        <dbReference type="PROSITE" id="PS50181"/>
    </source>
</evidence>
<sequence>MTNALLDLPNELLHAIAAQLAEADLNALHQTNRRLFRLLDAYRDRFNAQQHEGSAPVLGRSTRPRGRSSQIHHGGATPLEIAVSRGDASMVKTLLECRAYSSREEEARGMAVVAAAKGHVDVLHVLIEHCGKTQAVIEHRESIWGDALNTGGFTVTPLLTAVEHGHVHVAKVLLQEYGADIEARGWQGKTLPPLVHGGREGVSRTGAASSGSGSKMWTCWWPDRRCSTPRSTGSSTWSSFFCSSVARGRATAAAGRGRRRFTTRCVRADGISSAYSCSNRNKREMRLFPILAVCTMPSRTGRRSTTSPACCWNTGRAQNTGDLLALTVRRRLPATAAELLLDYGAEGDVYTRGGRPFFLVAMGLRYWGGGGEAQKESTKY</sequence>
<name>A0A1L9SMN2_9EURO</name>
<feature type="region of interest" description="Disordered" evidence="4">
    <location>
        <begin position="50"/>
        <end position="76"/>
    </location>
</feature>
<protein>
    <recommendedName>
        <fullName evidence="5">F-box domain-containing protein</fullName>
    </recommendedName>
</protein>
<dbReference type="SMART" id="SM00248">
    <property type="entry name" value="ANK"/>
    <property type="match status" value="3"/>
</dbReference>
<dbReference type="InterPro" id="IPR001810">
    <property type="entry name" value="F-box_dom"/>
</dbReference>
<evidence type="ECO:0000313" key="6">
    <source>
        <dbReference type="EMBL" id="OJJ48448.1"/>
    </source>
</evidence>
<evidence type="ECO:0000256" key="4">
    <source>
        <dbReference type="SAM" id="MobiDB-lite"/>
    </source>
</evidence>
<dbReference type="AlphaFoldDB" id="A0A1L9SMN2"/>
<dbReference type="InterPro" id="IPR036770">
    <property type="entry name" value="Ankyrin_rpt-contain_sf"/>
</dbReference>
<keyword evidence="7" id="KW-1185">Reference proteome</keyword>
<evidence type="ECO:0000256" key="1">
    <source>
        <dbReference type="ARBA" id="ARBA00022737"/>
    </source>
</evidence>
<evidence type="ECO:0000256" key="3">
    <source>
        <dbReference type="PROSITE-ProRule" id="PRU00023"/>
    </source>
</evidence>
<gene>
    <name evidence="6" type="ORF">ASPZODRAFT_24079</name>
</gene>
<keyword evidence="2 3" id="KW-0040">ANK repeat</keyword>
<dbReference type="RefSeq" id="XP_022582958.1">
    <property type="nucleotide sequence ID" value="XM_022727957.1"/>
</dbReference>
<dbReference type="SUPFAM" id="SSF48403">
    <property type="entry name" value="Ankyrin repeat"/>
    <property type="match status" value="1"/>
</dbReference>
<dbReference type="PROSITE" id="PS50297">
    <property type="entry name" value="ANK_REP_REGION"/>
    <property type="match status" value="1"/>
</dbReference>
<dbReference type="InterPro" id="IPR051637">
    <property type="entry name" value="Ank_repeat_dom-contain_49"/>
</dbReference>
<dbReference type="VEuPathDB" id="FungiDB:ASPZODRAFT_24079"/>
<dbReference type="EMBL" id="KV878339">
    <property type="protein sequence ID" value="OJJ48448.1"/>
    <property type="molecule type" value="Genomic_DNA"/>
</dbReference>
<dbReference type="STRING" id="1073090.A0A1L9SMN2"/>
<reference evidence="7" key="1">
    <citation type="journal article" date="2017" name="Genome Biol.">
        <title>Comparative genomics reveals high biological diversity and specific adaptations in the industrially and medically important fungal genus Aspergillus.</title>
        <authorList>
            <person name="de Vries R.P."/>
            <person name="Riley R."/>
            <person name="Wiebenga A."/>
            <person name="Aguilar-Osorio G."/>
            <person name="Amillis S."/>
            <person name="Uchima C.A."/>
            <person name="Anderluh G."/>
            <person name="Asadollahi M."/>
            <person name="Askin M."/>
            <person name="Barry K."/>
            <person name="Battaglia E."/>
            <person name="Bayram O."/>
            <person name="Benocci T."/>
            <person name="Braus-Stromeyer S.A."/>
            <person name="Caldana C."/>
            <person name="Canovas D."/>
            <person name="Cerqueira G.C."/>
            <person name="Chen F."/>
            <person name="Chen W."/>
            <person name="Choi C."/>
            <person name="Clum A."/>
            <person name="Dos Santos R.A."/>
            <person name="Damasio A.R."/>
            <person name="Diallinas G."/>
            <person name="Emri T."/>
            <person name="Fekete E."/>
            <person name="Flipphi M."/>
            <person name="Freyberg S."/>
            <person name="Gallo A."/>
            <person name="Gournas C."/>
            <person name="Habgood R."/>
            <person name="Hainaut M."/>
            <person name="Harispe M.L."/>
            <person name="Henrissat B."/>
            <person name="Hilden K.S."/>
            <person name="Hope R."/>
            <person name="Hossain A."/>
            <person name="Karabika E."/>
            <person name="Karaffa L."/>
            <person name="Karanyi Z."/>
            <person name="Krasevec N."/>
            <person name="Kuo A."/>
            <person name="Kusch H."/>
            <person name="LaButti K."/>
            <person name="Lagendijk E.L."/>
            <person name="Lapidus A."/>
            <person name="Levasseur A."/>
            <person name="Lindquist E."/>
            <person name="Lipzen A."/>
            <person name="Logrieco A.F."/>
            <person name="MacCabe A."/>
            <person name="Maekelae M.R."/>
            <person name="Malavazi I."/>
            <person name="Melin P."/>
            <person name="Meyer V."/>
            <person name="Mielnichuk N."/>
            <person name="Miskei M."/>
            <person name="Molnar A.P."/>
            <person name="Mule G."/>
            <person name="Ngan C.Y."/>
            <person name="Orejas M."/>
            <person name="Orosz E."/>
            <person name="Ouedraogo J.P."/>
            <person name="Overkamp K.M."/>
            <person name="Park H.-S."/>
            <person name="Perrone G."/>
            <person name="Piumi F."/>
            <person name="Punt P.J."/>
            <person name="Ram A.F."/>
            <person name="Ramon A."/>
            <person name="Rauscher S."/>
            <person name="Record E."/>
            <person name="Riano-Pachon D.M."/>
            <person name="Robert V."/>
            <person name="Roehrig J."/>
            <person name="Ruller R."/>
            <person name="Salamov A."/>
            <person name="Salih N.S."/>
            <person name="Samson R.A."/>
            <person name="Sandor E."/>
            <person name="Sanguinetti M."/>
            <person name="Schuetze T."/>
            <person name="Sepcic K."/>
            <person name="Shelest E."/>
            <person name="Sherlock G."/>
            <person name="Sophianopoulou V."/>
            <person name="Squina F.M."/>
            <person name="Sun H."/>
            <person name="Susca A."/>
            <person name="Todd R.B."/>
            <person name="Tsang A."/>
            <person name="Unkles S.E."/>
            <person name="van de Wiele N."/>
            <person name="van Rossen-Uffink D."/>
            <person name="Oliveira J.V."/>
            <person name="Vesth T.C."/>
            <person name="Visser J."/>
            <person name="Yu J.-H."/>
            <person name="Zhou M."/>
            <person name="Andersen M.R."/>
            <person name="Archer D.B."/>
            <person name="Baker S.E."/>
            <person name="Benoit I."/>
            <person name="Brakhage A.A."/>
            <person name="Braus G.H."/>
            <person name="Fischer R."/>
            <person name="Frisvad J.C."/>
            <person name="Goldman G.H."/>
            <person name="Houbraken J."/>
            <person name="Oakley B."/>
            <person name="Pocsi I."/>
            <person name="Scazzocchio C."/>
            <person name="Seiboth B."/>
            <person name="vanKuyk P.A."/>
            <person name="Wortman J."/>
            <person name="Dyer P.S."/>
            <person name="Grigoriev I.V."/>
        </authorList>
    </citation>
    <scope>NUCLEOTIDE SEQUENCE [LARGE SCALE GENOMIC DNA]</scope>
    <source>
        <strain evidence="7">CBS 506.65</strain>
    </source>
</reference>
<dbReference type="Gene3D" id="1.25.40.20">
    <property type="entry name" value="Ankyrin repeat-containing domain"/>
    <property type="match status" value="1"/>
</dbReference>
<evidence type="ECO:0000313" key="7">
    <source>
        <dbReference type="Proteomes" id="UP000184188"/>
    </source>
</evidence>
<dbReference type="PROSITE" id="PS50181">
    <property type="entry name" value="FBOX"/>
    <property type="match status" value="1"/>
</dbReference>
<dbReference type="Pfam" id="PF12796">
    <property type="entry name" value="Ank_2"/>
    <property type="match status" value="1"/>
</dbReference>
<evidence type="ECO:0000256" key="2">
    <source>
        <dbReference type="ARBA" id="ARBA00023043"/>
    </source>
</evidence>
<dbReference type="GeneID" id="34614421"/>
<dbReference type="PANTHER" id="PTHR24180">
    <property type="entry name" value="CYCLIN-DEPENDENT KINASE INHIBITOR 2C-RELATED"/>
    <property type="match status" value="1"/>
</dbReference>
<dbReference type="OrthoDB" id="341259at2759"/>
<organism evidence="6 7">
    <name type="scientific">Penicilliopsis zonata CBS 506.65</name>
    <dbReference type="NCBI Taxonomy" id="1073090"/>
    <lineage>
        <taxon>Eukaryota</taxon>
        <taxon>Fungi</taxon>
        <taxon>Dikarya</taxon>
        <taxon>Ascomycota</taxon>
        <taxon>Pezizomycotina</taxon>
        <taxon>Eurotiomycetes</taxon>
        <taxon>Eurotiomycetidae</taxon>
        <taxon>Eurotiales</taxon>
        <taxon>Aspergillaceae</taxon>
        <taxon>Penicilliopsis</taxon>
    </lineage>
</organism>
<feature type="domain" description="F-box" evidence="5">
    <location>
        <begin position="2"/>
        <end position="49"/>
    </location>
</feature>
<proteinExistence type="predicted"/>
<dbReference type="PANTHER" id="PTHR24180:SF45">
    <property type="entry name" value="POLY [ADP-RIBOSE] POLYMERASE TANKYRASE"/>
    <property type="match status" value="1"/>
</dbReference>
<dbReference type="PROSITE" id="PS50088">
    <property type="entry name" value="ANK_REPEAT"/>
    <property type="match status" value="1"/>
</dbReference>
<dbReference type="InterPro" id="IPR002110">
    <property type="entry name" value="Ankyrin_rpt"/>
</dbReference>